<protein>
    <submittedName>
        <fullName evidence="2">Uncharacterized protein</fullName>
    </submittedName>
</protein>
<comment type="caution">
    <text evidence="2">The sequence shown here is derived from an EMBL/GenBank/DDBJ whole genome shotgun (WGS) entry which is preliminary data.</text>
</comment>
<dbReference type="Proteomes" id="UP001151699">
    <property type="component" value="Chromosome A"/>
</dbReference>
<evidence type="ECO:0000313" key="2">
    <source>
        <dbReference type="EMBL" id="KAJ6647914.1"/>
    </source>
</evidence>
<feature type="region of interest" description="Disordered" evidence="1">
    <location>
        <begin position="16"/>
        <end position="66"/>
    </location>
</feature>
<accession>A0A9Q0NEJ2</accession>
<reference evidence="2" key="1">
    <citation type="submission" date="2022-07" db="EMBL/GenBank/DDBJ databases">
        <authorList>
            <person name="Trinca V."/>
            <person name="Uliana J.V.C."/>
            <person name="Torres T.T."/>
            <person name="Ward R.J."/>
            <person name="Monesi N."/>
        </authorList>
    </citation>
    <scope>NUCLEOTIDE SEQUENCE</scope>
    <source>
        <strain evidence="2">HSMRA1968</strain>
        <tissue evidence="2">Whole embryos</tissue>
    </source>
</reference>
<evidence type="ECO:0000256" key="1">
    <source>
        <dbReference type="SAM" id="MobiDB-lite"/>
    </source>
</evidence>
<gene>
    <name evidence="2" type="ORF">Bhyg_03138</name>
</gene>
<keyword evidence="3" id="KW-1185">Reference proteome</keyword>
<evidence type="ECO:0000313" key="3">
    <source>
        <dbReference type="Proteomes" id="UP001151699"/>
    </source>
</evidence>
<proteinExistence type="predicted"/>
<sequence>MDVNYTNCETNGEDRDFISFSSDSSSPSNWRKTPFKSYPPHNFHQDCSSPHGSPQGFSSPINQRNFQSHRRGGAHLYDDRFKGNYYNRGCNFKSRNDNRKAHNNQSININESANVVISNFFHPSMVQDPWTRFQTNSARQQTFQITNADKEIETVKVTA</sequence>
<name>A0A9Q0NEJ2_9DIPT</name>
<organism evidence="2 3">
    <name type="scientific">Pseudolycoriella hygida</name>
    <dbReference type="NCBI Taxonomy" id="35572"/>
    <lineage>
        <taxon>Eukaryota</taxon>
        <taxon>Metazoa</taxon>
        <taxon>Ecdysozoa</taxon>
        <taxon>Arthropoda</taxon>
        <taxon>Hexapoda</taxon>
        <taxon>Insecta</taxon>
        <taxon>Pterygota</taxon>
        <taxon>Neoptera</taxon>
        <taxon>Endopterygota</taxon>
        <taxon>Diptera</taxon>
        <taxon>Nematocera</taxon>
        <taxon>Sciaroidea</taxon>
        <taxon>Sciaridae</taxon>
        <taxon>Pseudolycoriella</taxon>
    </lineage>
</organism>
<feature type="compositionally biased region" description="Low complexity" evidence="1">
    <location>
        <begin position="19"/>
        <end position="28"/>
    </location>
</feature>
<feature type="compositionally biased region" description="Polar residues" evidence="1">
    <location>
        <begin position="45"/>
        <end position="66"/>
    </location>
</feature>
<dbReference type="EMBL" id="WJQU01000001">
    <property type="protein sequence ID" value="KAJ6647914.1"/>
    <property type="molecule type" value="Genomic_DNA"/>
</dbReference>
<dbReference type="AlphaFoldDB" id="A0A9Q0NEJ2"/>